<protein>
    <submittedName>
        <fullName evidence="1">Uncharacterized protein</fullName>
    </submittedName>
</protein>
<reference evidence="1 2" key="1">
    <citation type="submission" date="2016-10" db="EMBL/GenBank/DDBJ databases">
        <authorList>
            <person name="de Groot N.N."/>
        </authorList>
    </citation>
    <scope>NUCLEOTIDE SEQUENCE [LARGE SCALE GENOMIC DNA]</scope>
    <source>
        <strain evidence="1 2">CGMCC 1.8894</strain>
    </source>
</reference>
<keyword evidence="2" id="KW-1185">Reference proteome</keyword>
<dbReference type="AlphaFoldDB" id="A0A1H3A607"/>
<name>A0A1H3A607_9RHOB</name>
<dbReference type="Proteomes" id="UP000198539">
    <property type="component" value="Unassembled WGS sequence"/>
</dbReference>
<organism evidence="1 2">
    <name type="scientific">Roseicitreum antarcticum</name>
    <dbReference type="NCBI Taxonomy" id="564137"/>
    <lineage>
        <taxon>Bacteria</taxon>
        <taxon>Pseudomonadati</taxon>
        <taxon>Pseudomonadota</taxon>
        <taxon>Alphaproteobacteria</taxon>
        <taxon>Rhodobacterales</taxon>
        <taxon>Paracoccaceae</taxon>
        <taxon>Roseicitreum</taxon>
    </lineage>
</organism>
<sequence>MAELAAVHCIGRRLMRCATAPPRGPLIQHRPGRQLLPRSGHNLARHRYRRAMALPTRAIVGIGVRRPLQTVRHSSADEGLFHHIFRRVAVGTFAQPEAFQDRLHVGVEPERAANHAAVRPGCDRRQP</sequence>
<accession>A0A1H3A607</accession>
<evidence type="ECO:0000313" key="2">
    <source>
        <dbReference type="Proteomes" id="UP000198539"/>
    </source>
</evidence>
<evidence type="ECO:0000313" key="1">
    <source>
        <dbReference type="EMBL" id="SDX24738.1"/>
    </source>
</evidence>
<gene>
    <name evidence="1" type="ORF">SAMN04488238_106207</name>
</gene>
<dbReference type="EMBL" id="FNOM01000006">
    <property type="protein sequence ID" value="SDX24738.1"/>
    <property type="molecule type" value="Genomic_DNA"/>
</dbReference>
<proteinExistence type="predicted"/>